<evidence type="ECO:0000313" key="3">
    <source>
        <dbReference type="EMBL" id="MBB6069263.1"/>
    </source>
</evidence>
<evidence type="ECO:0000256" key="1">
    <source>
        <dbReference type="PROSITE-ProRule" id="PRU00339"/>
    </source>
</evidence>
<accession>A0A841GVD9</accession>
<dbReference type="AlphaFoldDB" id="A0A841GVD9"/>
<dbReference type="PROSITE" id="PS50005">
    <property type="entry name" value="TPR"/>
    <property type="match status" value="1"/>
</dbReference>
<dbReference type="Proteomes" id="UP000582837">
    <property type="component" value="Unassembled WGS sequence"/>
</dbReference>
<keyword evidence="2" id="KW-0732">Signal</keyword>
<sequence>MKSIRLHAAAALAAVFLALPAHAQECPAAGNPRAEAGWTAYRAGDAAAARREFTAALRVCPAHVGARTGLGYAALRENAADEARRLFQGVVAESPDNVDALVGLGLSAWRLGDQETSRTAFTRAQRIDPSNADARDFLARLGPAPAARPVRAPLVRPDTLVYPSRARGDHFEVRTARGWQPFYLKGVNLGAALPGKHPSEFPDSAVYVQWIQQMAAMGANSIRAYTIHPPHFYSALRAWNLAHPDAPLWLVHGVWAELPPEDDFANREWEGEFFQEMRYVVDLLHGRADVPARPGHASGYYTADVSPWVLAYIIGREWEPFSVVAFNELHPELRGYRGRFLNVEGGTPMDAWLGKASEYIVAYETDTYHAQRPVAYTNWPTLDPLTHPTESTVAEEIAIRERLGERVESRPLEYDNDATGLDANLVTPTAALPAGYFASYHAYPYYPDFLVLDPGYNQARSPEGRSNYFGYLTELKRHHTHLPVVISEYGVPTSIGNAHFQPQGFHHGGVTEQQMAEIDARLTREIAEAGMAGGMIFAWIDEWFKKNWIAIEFEIPLERNRLWFNRLDAEQHYGMYAMDPGEVVPGATLAARAAGWRNIRPLYTGQGGTLRAASDEAYLWLRFEGDGGRLPPELFVGLDMLKPAAGDFRFPGRVGNRLPVGVEFVVSATGNEVRVMADPSSNPFRVERREGIAGQPSAGPNIESPLPGFFTGRWQMRFNRPFISQANEDGVYDSLRVVPNRRRFARDGTEFPALGYDRGLLRRGALPDGLWERDEANGVLEVRIPWGLLNVTDPSERRVLQDPEGQVPGDFGTTTVDGVRIVAAAREGSAWRQWPASGRAADVALFAWPTWEEPKWRARERPVYGAMREVFRTLRPAGEAGGGR</sequence>
<gene>
    <name evidence="3" type="ORF">HNQ61_000878</name>
</gene>
<proteinExistence type="predicted"/>
<feature type="repeat" description="TPR" evidence="1">
    <location>
        <begin position="98"/>
        <end position="131"/>
    </location>
</feature>
<dbReference type="Pfam" id="PF13432">
    <property type="entry name" value="TPR_16"/>
    <property type="match status" value="1"/>
</dbReference>
<evidence type="ECO:0000313" key="4">
    <source>
        <dbReference type="Proteomes" id="UP000582837"/>
    </source>
</evidence>
<name>A0A841GVD9_9BACT</name>
<feature type="chain" id="PRO_5032427880" description="Tetratricopeptide repeat protein" evidence="2">
    <location>
        <begin position="24"/>
        <end position="884"/>
    </location>
</feature>
<protein>
    <recommendedName>
        <fullName evidence="5">Tetratricopeptide repeat protein</fullName>
    </recommendedName>
</protein>
<dbReference type="Gene3D" id="3.20.20.80">
    <property type="entry name" value="Glycosidases"/>
    <property type="match status" value="2"/>
</dbReference>
<comment type="caution">
    <text evidence="3">The sequence shown here is derived from an EMBL/GenBank/DDBJ whole genome shotgun (WGS) entry which is preliminary data.</text>
</comment>
<keyword evidence="1" id="KW-0802">TPR repeat</keyword>
<keyword evidence="4" id="KW-1185">Reference proteome</keyword>
<dbReference type="SUPFAM" id="SSF51445">
    <property type="entry name" value="(Trans)glycosidases"/>
    <property type="match status" value="1"/>
</dbReference>
<reference evidence="3 4" key="1">
    <citation type="submission" date="2020-08" db="EMBL/GenBank/DDBJ databases">
        <title>Genomic Encyclopedia of Type Strains, Phase IV (KMG-IV): sequencing the most valuable type-strain genomes for metagenomic binning, comparative biology and taxonomic classification.</title>
        <authorList>
            <person name="Goeker M."/>
        </authorList>
    </citation>
    <scope>NUCLEOTIDE SEQUENCE [LARGE SCALE GENOMIC DNA]</scope>
    <source>
        <strain evidence="3 4">DSM 29007</strain>
    </source>
</reference>
<dbReference type="InterPro" id="IPR019734">
    <property type="entry name" value="TPR_rpt"/>
</dbReference>
<dbReference type="EMBL" id="JACHIA010000002">
    <property type="protein sequence ID" value="MBB6069263.1"/>
    <property type="molecule type" value="Genomic_DNA"/>
</dbReference>
<dbReference type="RefSeq" id="WP_170037961.1">
    <property type="nucleotide sequence ID" value="NZ_JABDTL010000002.1"/>
</dbReference>
<feature type="signal peptide" evidence="2">
    <location>
        <begin position="1"/>
        <end position="23"/>
    </location>
</feature>
<organism evidence="3 4">
    <name type="scientific">Longimicrobium terrae</name>
    <dbReference type="NCBI Taxonomy" id="1639882"/>
    <lineage>
        <taxon>Bacteria</taxon>
        <taxon>Pseudomonadati</taxon>
        <taxon>Gemmatimonadota</taxon>
        <taxon>Longimicrobiia</taxon>
        <taxon>Longimicrobiales</taxon>
        <taxon>Longimicrobiaceae</taxon>
        <taxon>Longimicrobium</taxon>
    </lineage>
</organism>
<dbReference type="Gene3D" id="1.25.40.10">
    <property type="entry name" value="Tetratricopeptide repeat domain"/>
    <property type="match status" value="1"/>
</dbReference>
<dbReference type="InterPro" id="IPR017853">
    <property type="entry name" value="GH"/>
</dbReference>
<dbReference type="InterPro" id="IPR011990">
    <property type="entry name" value="TPR-like_helical_dom_sf"/>
</dbReference>
<evidence type="ECO:0008006" key="5">
    <source>
        <dbReference type="Google" id="ProtNLM"/>
    </source>
</evidence>
<evidence type="ECO:0000256" key="2">
    <source>
        <dbReference type="SAM" id="SignalP"/>
    </source>
</evidence>
<dbReference type="SUPFAM" id="SSF48452">
    <property type="entry name" value="TPR-like"/>
    <property type="match status" value="1"/>
</dbReference>